<reference evidence="2 3" key="1">
    <citation type="submission" date="2018-07" db="EMBL/GenBank/DDBJ databases">
        <title>The complete nuclear genome of the prasinophyte Chloropicon primus (CCMP1205).</title>
        <authorList>
            <person name="Pombert J.-F."/>
            <person name="Otis C."/>
            <person name="Turmel M."/>
            <person name="Lemieux C."/>
        </authorList>
    </citation>
    <scope>NUCLEOTIDE SEQUENCE [LARGE SCALE GENOMIC DNA]</scope>
    <source>
        <strain evidence="2 3">CCMP1205</strain>
    </source>
</reference>
<dbReference type="InterPro" id="IPR001763">
    <property type="entry name" value="Rhodanese-like_dom"/>
</dbReference>
<protein>
    <submittedName>
        <fullName evidence="2">Rhodanese-like domain-containing protein</fullName>
    </submittedName>
</protein>
<dbReference type="CDD" id="cd00158">
    <property type="entry name" value="RHOD"/>
    <property type="match status" value="1"/>
</dbReference>
<gene>
    <name evidence="2" type="ORF">A3770_01p01580</name>
</gene>
<sequence length="188" mass="20454">MLRQVSLGVRRGIASYAGRRDGRTVAALQGMVRKVIKVEFDQGGSSRAPAGGGPRHARLSALSRFACSASNGDMGHMEPAEAFELLQTDGWKFVDCRTEEEFASGHVEDSVNIPVVFFSEAGMTPNTKFVEQLRAAVPDKSTKIIMGCKIGQRSMMASQLALNDQYEEVHNMTGGMMQWASSGLPIKR</sequence>
<dbReference type="EMBL" id="CP031034">
    <property type="protein sequence ID" value="QDZ17640.1"/>
    <property type="molecule type" value="Genomic_DNA"/>
</dbReference>
<accession>A0A5B8ME66</accession>
<dbReference type="Gene3D" id="3.40.250.10">
    <property type="entry name" value="Rhodanese-like domain"/>
    <property type="match status" value="1"/>
</dbReference>
<keyword evidence="3" id="KW-1185">Reference proteome</keyword>
<dbReference type="InterPro" id="IPR036873">
    <property type="entry name" value="Rhodanese-like_dom_sf"/>
</dbReference>
<organism evidence="2 3">
    <name type="scientific">Chloropicon primus</name>
    <dbReference type="NCBI Taxonomy" id="1764295"/>
    <lineage>
        <taxon>Eukaryota</taxon>
        <taxon>Viridiplantae</taxon>
        <taxon>Chlorophyta</taxon>
        <taxon>Chloropicophyceae</taxon>
        <taxon>Chloropicales</taxon>
        <taxon>Chloropicaceae</taxon>
        <taxon>Chloropicon</taxon>
    </lineage>
</organism>
<dbReference type="PANTHER" id="PTHR44542:SF14">
    <property type="entry name" value="PROTEIN HIGH ARSENIC CONTENT 1, MITOCHONDRIAL-RELATED"/>
    <property type="match status" value="1"/>
</dbReference>
<dbReference type="InterPro" id="IPR044684">
    <property type="entry name" value="STR17/STR18/HARC1-like"/>
</dbReference>
<dbReference type="Proteomes" id="UP000316726">
    <property type="component" value="Chromosome 1"/>
</dbReference>
<name>A0A5B8ME66_9CHLO</name>
<dbReference type="SMART" id="SM00450">
    <property type="entry name" value="RHOD"/>
    <property type="match status" value="1"/>
</dbReference>
<dbReference type="STRING" id="1764295.A0A5B8ME66"/>
<dbReference type="PANTHER" id="PTHR44542">
    <property type="entry name" value="THIOSULFATE SULFURTRANSFERASE 18"/>
    <property type="match status" value="1"/>
</dbReference>
<feature type="domain" description="Rhodanese" evidence="1">
    <location>
        <begin position="87"/>
        <end position="188"/>
    </location>
</feature>
<dbReference type="GO" id="GO:0003824">
    <property type="term" value="F:catalytic activity"/>
    <property type="evidence" value="ECO:0007669"/>
    <property type="project" value="InterPro"/>
</dbReference>
<evidence type="ECO:0000259" key="1">
    <source>
        <dbReference type="PROSITE" id="PS50206"/>
    </source>
</evidence>
<proteinExistence type="predicted"/>
<dbReference type="OrthoDB" id="566238at2759"/>
<dbReference type="Pfam" id="PF00581">
    <property type="entry name" value="Rhodanese"/>
    <property type="match status" value="1"/>
</dbReference>
<dbReference type="AlphaFoldDB" id="A0A5B8ME66"/>
<dbReference type="SUPFAM" id="SSF52821">
    <property type="entry name" value="Rhodanese/Cell cycle control phosphatase"/>
    <property type="match status" value="1"/>
</dbReference>
<dbReference type="PROSITE" id="PS50206">
    <property type="entry name" value="RHODANESE_3"/>
    <property type="match status" value="1"/>
</dbReference>
<evidence type="ECO:0000313" key="3">
    <source>
        <dbReference type="Proteomes" id="UP000316726"/>
    </source>
</evidence>
<evidence type="ECO:0000313" key="2">
    <source>
        <dbReference type="EMBL" id="QDZ17640.1"/>
    </source>
</evidence>